<comment type="subcellular location">
    <subcellularLocation>
        <location evidence="1">Cytoplasm</location>
    </subcellularLocation>
</comment>
<dbReference type="EMBL" id="SLWV01000031">
    <property type="protein sequence ID" value="TCO69479.1"/>
    <property type="molecule type" value="Genomic_DNA"/>
</dbReference>
<dbReference type="SUPFAM" id="SSF56349">
    <property type="entry name" value="DNA breaking-rejoining enzymes"/>
    <property type="match status" value="1"/>
</dbReference>
<proteinExistence type="predicted"/>
<dbReference type="InterPro" id="IPR050090">
    <property type="entry name" value="Tyrosine_recombinase_XerCD"/>
</dbReference>
<feature type="domain" description="Tyr recombinase" evidence="5">
    <location>
        <begin position="131"/>
        <end position="306"/>
    </location>
</feature>
<evidence type="ECO:0000313" key="6">
    <source>
        <dbReference type="EMBL" id="TCO69479.1"/>
    </source>
</evidence>
<dbReference type="PANTHER" id="PTHR30349">
    <property type="entry name" value="PHAGE INTEGRASE-RELATED"/>
    <property type="match status" value="1"/>
</dbReference>
<dbReference type="GO" id="GO:0005737">
    <property type="term" value="C:cytoplasm"/>
    <property type="evidence" value="ECO:0007669"/>
    <property type="project" value="UniProtKB-SubCell"/>
</dbReference>
<dbReference type="InterPro" id="IPR011010">
    <property type="entry name" value="DNA_brk_join_enz"/>
</dbReference>
<dbReference type="AlphaFoldDB" id="A0A4R2KGC7"/>
<comment type="caution">
    <text evidence="6">The sequence shown here is derived from an EMBL/GenBank/DDBJ whole genome shotgun (WGS) entry which is preliminary data.</text>
</comment>
<evidence type="ECO:0000313" key="7">
    <source>
        <dbReference type="Proteomes" id="UP000294919"/>
    </source>
</evidence>
<sequence>MFAEQMDIFSIPKPIAQKQENNNITDNQRTLKRYRMHCKSKGLTPESLKAIIDNDLRLFVSYIGEKALDQVTHIDVQDFMLYCSDDRENGDEALGRKFTSINMFYKTLIKQEVLTIKNPCDKLDKPKKRKKQRGHITVEEYKKIMEHLDKIKDLRGAAIMSLFFTSGCRLSEIWQLNRTSLDFQSRRFKVVGKGLKERICVFSEDAKERILKYLNSRTDDLQPLFISRQRNRLAKKSIQDFFKVTGERVVLSKRISPHLARHGVAMALIKKDMPLEVIQRLLGHASIATTQIYAHMDMDTVQIKIDSVNILE</sequence>
<dbReference type="RefSeq" id="WP_132247455.1">
    <property type="nucleotide sequence ID" value="NZ_SLWV01000031.1"/>
</dbReference>
<evidence type="ECO:0000259" key="5">
    <source>
        <dbReference type="PROSITE" id="PS51898"/>
    </source>
</evidence>
<dbReference type="GO" id="GO:0003677">
    <property type="term" value="F:DNA binding"/>
    <property type="evidence" value="ECO:0007669"/>
    <property type="project" value="UniProtKB-KW"/>
</dbReference>
<dbReference type="PANTHER" id="PTHR30349:SF77">
    <property type="entry name" value="TYROSINE RECOMBINASE XERC"/>
    <property type="match status" value="1"/>
</dbReference>
<keyword evidence="2" id="KW-0229">DNA integration</keyword>
<keyword evidence="7" id="KW-1185">Reference proteome</keyword>
<dbReference type="Pfam" id="PF00589">
    <property type="entry name" value="Phage_integrase"/>
    <property type="match status" value="1"/>
</dbReference>
<gene>
    <name evidence="6" type="ORF">EV214_1313</name>
</gene>
<evidence type="ECO:0000256" key="1">
    <source>
        <dbReference type="ARBA" id="ARBA00004496"/>
    </source>
</evidence>
<keyword evidence="3" id="KW-0238">DNA-binding</keyword>
<dbReference type="InterPro" id="IPR013762">
    <property type="entry name" value="Integrase-like_cat_sf"/>
</dbReference>
<dbReference type="GO" id="GO:0006310">
    <property type="term" value="P:DNA recombination"/>
    <property type="evidence" value="ECO:0007669"/>
    <property type="project" value="UniProtKB-KW"/>
</dbReference>
<organism evidence="6 7">
    <name type="scientific">Marinisporobacter balticus</name>
    <dbReference type="NCBI Taxonomy" id="2018667"/>
    <lineage>
        <taxon>Bacteria</taxon>
        <taxon>Bacillati</taxon>
        <taxon>Bacillota</taxon>
        <taxon>Clostridia</taxon>
        <taxon>Peptostreptococcales</taxon>
        <taxon>Thermotaleaceae</taxon>
        <taxon>Marinisporobacter</taxon>
    </lineage>
</organism>
<reference evidence="6 7" key="1">
    <citation type="submission" date="2019-03" db="EMBL/GenBank/DDBJ databases">
        <title>Genomic Encyclopedia of Type Strains, Phase IV (KMG-IV): sequencing the most valuable type-strain genomes for metagenomic binning, comparative biology and taxonomic classification.</title>
        <authorList>
            <person name="Goeker M."/>
        </authorList>
    </citation>
    <scope>NUCLEOTIDE SEQUENCE [LARGE SCALE GENOMIC DNA]</scope>
    <source>
        <strain evidence="6 7">DSM 102940</strain>
    </source>
</reference>
<name>A0A4R2KGC7_9FIRM</name>
<dbReference type="Gene3D" id="1.10.150.130">
    <property type="match status" value="1"/>
</dbReference>
<evidence type="ECO:0000256" key="2">
    <source>
        <dbReference type="ARBA" id="ARBA00022908"/>
    </source>
</evidence>
<accession>A0A4R2KGC7</accession>
<evidence type="ECO:0000256" key="3">
    <source>
        <dbReference type="ARBA" id="ARBA00023125"/>
    </source>
</evidence>
<dbReference type="Gene3D" id="1.10.443.10">
    <property type="entry name" value="Intergrase catalytic core"/>
    <property type="match status" value="1"/>
</dbReference>
<protein>
    <submittedName>
        <fullName evidence="6">Integrase/recombinase XerD</fullName>
    </submittedName>
</protein>
<dbReference type="InterPro" id="IPR010998">
    <property type="entry name" value="Integrase_recombinase_N"/>
</dbReference>
<evidence type="ECO:0000256" key="4">
    <source>
        <dbReference type="ARBA" id="ARBA00023172"/>
    </source>
</evidence>
<dbReference type="PROSITE" id="PS51898">
    <property type="entry name" value="TYR_RECOMBINASE"/>
    <property type="match status" value="1"/>
</dbReference>
<dbReference type="Proteomes" id="UP000294919">
    <property type="component" value="Unassembled WGS sequence"/>
</dbReference>
<keyword evidence="4" id="KW-0233">DNA recombination</keyword>
<dbReference type="OrthoDB" id="9801717at2"/>
<dbReference type="GO" id="GO:0015074">
    <property type="term" value="P:DNA integration"/>
    <property type="evidence" value="ECO:0007669"/>
    <property type="project" value="UniProtKB-KW"/>
</dbReference>
<dbReference type="InterPro" id="IPR002104">
    <property type="entry name" value="Integrase_catalytic"/>
</dbReference>